<dbReference type="Proteomes" id="UP001605036">
    <property type="component" value="Unassembled WGS sequence"/>
</dbReference>
<name>A0ABD1YED3_9MARC</name>
<keyword evidence="2" id="KW-1185">Reference proteome</keyword>
<proteinExistence type="predicted"/>
<dbReference type="AlphaFoldDB" id="A0ABD1YED3"/>
<dbReference type="EMBL" id="JBHFFA010000004">
    <property type="protein sequence ID" value="KAL2628885.1"/>
    <property type="molecule type" value="Genomic_DNA"/>
</dbReference>
<evidence type="ECO:0000313" key="2">
    <source>
        <dbReference type="Proteomes" id="UP001605036"/>
    </source>
</evidence>
<organism evidence="1 2">
    <name type="scientific">Riccia fluitans</name>
    <dbReference type="NCBI Taxonomy" id="41844"/>
    <lineage>
        <taxon>Eukaryota</taxon>
        <taxon>Viridiplantae</taxon>
        <taxon>Streptophyta</taxon>
        <taxon>Embryophyta</taxon>
        <taxon>Marchantiophyta</taxon>
        <taxon>Marchantiopsida</taxon>
        <taxon>Marchantiidae</taxon>
        <taxon>Marchantiales</taxon>
        <taxon>Ricciaceae</taxon>
        <taxon>Riccia</taxon>
    </lineage>
</organism>
<comment type="caution">
    <text evidence="1">The sequence shown here is derived from an EMBL/GenBank/DDBJ whole genome shotgun (WGS) entry which is preliminary data.</text>
</comment>
<accession>A0ABD1YED3</accession>
<reference evidence="1 2" key="1">
    <citation type="submission" date="2024-09" db="EMBL/GenBank/DDBJ databases">
        <title>Chromosome-scale assembly of Riccia fluitans.</title>
        <authorList>
            <person name="Paukszto L."/>
            <person name="Sawicki J."/>
            <person name="Karawczyk K."/>
            <person name="Piernik-Szablinska J."/>
            <person name="Szczecinska M."/>
            <person name="Mazdziarz M."/>
        </authorList>
    </citation>
    <scope>NUCLEOTIDE SEQUENCE [LARGE SCALE GENOMIC DNA]</scope>
    <source>
        <strain evidence="1">Rf_01</strain>
        <tissue evidence="1">Aerial parts of the thallus</tissue>
    </source>
</reference>
<protein>
    <submittedName>
        <fullName evidence="1">Uncharacterized protein</fullName>
    </submittedName>
</protein>
<gene>
    <name evidence="1" type="ORF">R1flu_013571</name>
</gene>
<evidence type="ECO:0000313" key="1">
    <source>
        <dbReference type="EMBL" id="KAL2628885.1"/>
    </source>
</evidence>
<sequence>MEHTTHTASDHEYSTHQSALISRSFYLLLRLVAGSFGLGHLHKYYSIAGASMDGGREVAKVPFRGRDRNWVGWRDIYILRDGELRPHSYIPWLGAAVMLDGGRPTELRQTDFWDTMQEWCLDSCLSSSSSEDGRRSSCSTFVVSQRTHRGCQRIGLSGTFVAFAVSIEDYSLLHRWTPIQSSINLILELACRIRIWNDATSLCYHGGRNEDIQSFSSYRWWPPKL</sequence>